<dbReference type="AlphaFoldDB" id="A0AAN7BVX7"/>
<accession>A0AAN7BVX7</accession>
<keyword evidence="4" id="KW-0256">Endoplasmic reticulum</keyword>
<feature type="coiled-coil region" evidence="10">
    <location>
        <begin position="15"/>
        <end position="80"/>
    </location>
</feature>
<organism evidence="13 14">
    <name type="scientific">Podospora fimiseda</name>
    <dbReference type="NCBI Taxonomy" id="252190"/>
    <lineage>
        <taxon>Eukaryota</taxon>
        <taxon>Fungi</taxon>
        <taxon>Dikarya</taxon>
        <taxon>Ascomycota</taxon>
        <taxon>Pezizomycotina</taxon>
        <taxon>Sordariomycetes</taxon>
        <taxon>Sordariomycetidae</taxon>
        <taxon>Sordariales</taxon>
        <taxon>Podosporaceae</taxon>
        <taxon>Podospora</taxon>
    </lineage>
</organism>
<comment type="subcellular location">
    <subcellularLocation>
        <location evidence="1">Endoplasmic reticulum membrane</location>
        <topology evidence="1">Single-pass type IV membrane protein</topology>
    </subcellularLocation>
</comment>
<evidence type="ECO:0000256" key="5">
    <source>
        <dbReference type="ARBA" id="ARBA00022892"/>
    </source>
</evidence>
<dbReference type="GO" id="GO:0005484">
    <property type="term" value="F:SNAP receptor activity"/>
    <property type="evidence" value="ECO:0007669"/>
    <property type="project" value="InterPro"/>
</dbReference>
<dbReference type="GO" id="GO:0006890">
    <property type="term" value="P:retrograde vesicle-mediated transport, Golgi to endoplasmic reticulum"/>
    <property type="evidence" value="ECO:0007669"/>
    <property type="project" value="InterPro"/>
</dbReference>
<evidence type="ECO:0000256" key="4">
    <source>
        <dbReference type="ARBA" id="ARBA00022824"/>
    </source>
</evidence>
<dbReference type="Pfam" id="PF03908">
    <property type="entry name" value="Sec20"/>
    <property type="match status" value="1"/>
</dbReference>
<feature type="coiled-coil region" evidence="10">
    <location>
        <begin position="210"/>
        <end position="237"/>
    </location>
</feature>
<evidence type="ECO:0000256" key="10">
    <source>
        <dbReference type="SAM" id="Coils"/>
    </source>
</evidence>
<evidence type="ECO:0000256" key="2">
    <source>
        <dbReference type="ARBA" id="ARBA00022448"/>
    </source>
</evidence>
<keyword evidence="2" id="KW-0813">Transport</keyword>
<dbReference type="InterPro" id="IPR005606">
    <property type="entry name" value="Sec20"/>
</dbReference>
<comment type="caution">
    <text evidence="13">The sequence shown here is derived from an EMBL/GenBank/DDBJ whole genome shotgun (WGS) entry which is preliminary data.</text>
</comment>
<evidence type="ECO:0000256" key="11">
    <source>
        <dbReference type="SAM" id="MobiDB-lite"/>
    </source>
</evidence>
<dbReference type="GO" id="GO:0005789">
    <property type="term" value="C:endoplasmic reticulum membrane"/>
    <property type="evidence" value="ECO:0007669"/>
    <property type="project" value="UniProtKB-SubCell"/>
</dbReference>
<feature type="region of interest" description="Disordered" evidence="11">
    <location>
        <begin position="374"/>
        <end position="403"/>
    </location>
</feature>
<evidence type="ECO:0000256" key="7">
    <source>
        <dbReference type="ARBA" id="ARBA00023054"/>
    </source>
</evidence>
<gene>
    <name evidence="13" type="ORF">QBC38DRAFT_507235</name>
</gene>
<name>A0AAN7BVX7_9PEZI</name>
<evidence type="ECO:0000256" key="8">
    <source>
        <dbReference type="ARBA" id="ARBA00023136"/>
    </source>
</evidence>
<dbReference type="Proteomes" id="UP001301958">
    <property type="component" value="Unassembled WGS sequence"/>
</dbReference>
<evidence type="ECO:0000313" key="13">
    <source>
        <dbReference type="EMBL" id="KAK4230631.1"/>
    </source>
</evidence>
<evidence type="ECO:0000256" key="9">
    <source>
        <dbReference type="ARBA" id="ARBA00037934"/>
    </source>
</evidence>
<reference evidence="13" key="1">
    <citation type="journal article" date="2023" name="Mol. Phylogenet. Evol.">
        <title>Genome-scale phylogeny and comparative genomics of the fungal order Sordariales.</title>
        <authorList>
            <person name="Hensen N."/>
            <person name="Bonometti L."/>
            <person name="Westerberg I."/>
            <person name="Brannstrom I.O."/>
            <person name="Guillou S."/>
            <person name="Cros-Aarteil S."/>
            <person name="Calhoun S."/>
            <person name="Haridas S."/>
            <person name="Kuo A."/>
            <person name="Mondo S."/>
            <person name="Pangilinan J."/>
            <person name="Riley R."/>
            <person name="LaButti K."/>
            <person name="Andreopoulos B."/>
            <person name="Lipzen A."/>
            <person name="Chen C."/>
            <person name="Yan M."/>
            <person name="Daum C."/>
            <person name="Ng V."/>
            <person name="Clum A."/>
            <person name="Steindorff A."/>
            <person name="Ohm R.A."/>
            <person name="Martin F."/>
            <person name="Silar P."/>
            <person name="Natvig D.O."/>
            <person name="Lalanne C."/>
            <person name="Gautier V."/>
            <person name="Ament-Velasquez S.L."/>
            <person name="Kruys A."/>
            <person name="Hutchinson M.I."/>
            <person name="Powell A.J."/>
            <person name="Barry K."/>
            <person name="Miller A.N."/>
            <person name="Grigoriev I.V."/>
            <person name="Debuchy R."/>
            <person name="Gladieux P."/>
            <person name="Hiltunen Thoren M."/>
            <person name="Johannesson H."/>
        </authorList>
    </citation>
    <scope>NUCLEOTIDE SEQUENCE</scope>
    <source>
        <strain evidence="13">CBS 990.96</strain>
    </source>
</reference>
<dbReference type="PANTHER" id="PTHR12825">
    <property type="entry name" value="BNIP1-RELATED"/>
    <property type="match status" value="1"/>
</dbReference>
<proteinExistence type="inferred from homology"/>
<keyword evidence="8" id="KW-0472">Membrane</keyword>
<evidence type="ECO:0000256" key="3">
    <source>
        <dbReference type="ARBA" id="ARBA00022692"/>
    </source>
</evidence>
<evidence type="ECO:0000313" key="14">
    <source>
        <dbReference type="Proteomes" id="UP001301958"/>
    </source>
</evidence>
<reference evidence="13" key="2">
    <citation type="submission" date="2023-05" db="EMBL/GenBank/DDBJ databases">
        <authorList>
            <consortium name="Lawrence Berkeley National Laboratory"/>
            <person name="Steindorff A."/>
            <person name="Hensen N."/>
            <person name="Bonometti L."/>
            <person name="Westerberg I."/>
            <person name="Brannstrom I.O."/>
            <person name="Guillou S."/>
            <person name="Cros-Aarteil S."/>
            <person name="Calhoun S."/>
            <person name="Haridas S."/>
            <person name="Kuo A."/>
            <person name="Mondo S."/>
            <person name="Pangilinan J."/>
            <person name="Riley R."/>
            <person name="Labutti K."/>
            <person name="Andreopoulos B."/>
            <person name="Lipzen A."/>
            <person name="Chen C."/>
            <person name="Yanf M."/>
            <person name="Daum C."/>
            <person name="Ng V."/>
            <person name="Clum A."/>
            <person name="Ohm R."/>
            <person name="Martin F."/>
            <person name="Silar P."/>
            <person name="Natvig D."/>
            <person name="Lalanne C."/>
            <person name="Gautier V."/>
            <person name="Ament-Velasquez S.L."/>
            <person name="Kruys A."/>
            <person name="Hutchinson M.I."/>
            <person name="Powell A.J."/>
            <person name="Barry K."/>
            <person name="Miller A.N."/>
            <person name="Grigoriev I.V."/>
            <person name="Debuchy R."/>
            <person name="Gladieux P."/>
            <person name="Thoren M.H."/>
            <person name="Johannesson H."/>
        </authorList>
    </citation>
    <scope>NUCLEOTIDE SEQUENCE</scope>
    <source>
        <strain evidence="13">CBS 990.96</strain>
    </source>
</reference>
<comment type="similarity">
    <text evidence="9">Belongs to the SEC20 family.</text>
</comment>
<dbReference type="GO" id="GO:0031201">
    <property type="term" value="C:SNARE complex"/>
    <property type="evidence" value="ECO:0007669"/>
    <property type="project" value="TreeGrafter"/>
</dbReference>
<feature type="domain" description="Sec20 C-terminal" evidence="12">
    <location>
        <begin position="182"/>
        <end position="271"/>
    </location>
</feature>
<dbReference type="EMBL" id="MU865297">
    <property type="protein sequence ID" value="KAK4230631.1"/>
    <property type="molecule type" value="Genomic_DNA"/>
</dbReference>
<protein>
    <submittedName>
        <fullName evidence="13">Sec20-domain-containing protein</fullName>
    </submittedName>
</protein>
<sequence>MATSFDTLHERLSALQETTNQLKELIHRLATIEFQPGSVPLASEENNVAAELSAEIIQILREEEEDLELLQEEIIDLRGVSEQNKTRLKDAANRLESELKTCHTTFRRAQLSAQASLKSAQKLERSLLLASYAAPQPTSSSSSSQPDGTPPVDPRTLLFANYRNNRTKKTNNDPESSLLNASSDVTLALRRTHALIASSVAKSTFAAQTLEESTAALKALQENYEGLNGLLNKSKDLVGTLLTTTKSDTWYLESAVKILVVTGVWLFWRRILYGPTWWLVWLPVRTVFRTGKGVVNVVGGGGEKATMEVIVPGEGGGIRKTTVVGVGEEGAVPTIEIERPVVQSEERGEGEEESMIEKVGRIVEEQLDYKEGLEGLLEENGTEEKEEKGEEEEEIQRNPKKRMWEENVEVEREQVVRDEL</sequence>
<keyword evidence="5" id="KW-0931">ER-Golgi transport</keyword>
<evidence type="ECO:0000259" key="12">
    <source>
        <dbReference type="Pfam" id="PF03908"/>
    </source>
</evidence>
<keyword evidence="7 10" id="KW-0175">Coiled coil</keyword>
<keyword evidence="3" id="KW-0812">Transmembrane</keyword>
<feature type="region of interest" description="Disordered" evidence="11">
    <location>
        <begin position="134"/>
        <end position="156"/>
    </location>
</feature>
<dbReference type="InterPro" id="IPR056173">
    <property type="entry name" value="Sec20_C"/>
</dbReference>
<evidence type="ECO:0000256" key="6">
    <source>
        <dbReference type="ARBA" id="ARBA00022989"/>
    </source>
</evidence>
<keyword evidence="14" id="KW-1185">Reference proteome</keyword>
<evidence type="ECO:0000256" key="1">
    <source>
        <dbReference type="ARBA" id="ARBA00004163"/>
    </source>
</evidence>
<keyword evidence="6" id="KW-1133">Transmembrane helix</keyword>
<dbReference type="PANTHER" id="PTHR12825:SF0">
    <property type="entry name" value="VESICLE TRANSPORT PROTEIN SEC20"/>
    <property type="match status" value="1"/>
</dbReference>